<organism evidence="2 3">
    <name type="scientific">Tistrella mobilis</name>
    <dbReference type="NCBI Taxonomy" id="171437"/>
    <lineage>
        <taxon>Bacteria</taxon>
        <taxon>Pseudomonadati</taxon>
        <taxon>Pseudomonadota</taxon>
        <taxon>Alphaproteobacteria</taxon>
        <taxon>Geminicoccales</taxon>
        <taxon>Geminicoccaceae</taxon>
        <taxon>Tistrella</taxon>
    </lineage>
</organism>
<dbReference type="GeneID" id="97238920"/>
<protein>
    <submittedName>
        <fullName evidence="2">Plasmid stabilization protein</fullName>
    </submittedName>
</protein>
<gene>
    <name evidence="2" type="ORF">AUP44_19935</name>
</gene>
<dbReference type="Gene3D" id="3.30.2310.20">
    <property type="entry name" value="RelE-like"/>
    <property type="match status" value="1"/>
</dbReference>
<evidence type="ECO:0000256" key="1">
    <source>
        <dbReference type="ARBA" id="ARBA00022649"/>
    </source>
</evidence>
<accession>A0A162LXH7</accession>
<sequence>MPQVIVTRNAVRGIQRCQAFLAAKAPDAARRAGQTIDRYLVSLASHPDIGRPFSDGSDLRELLIPFGHSGYAALYRHVPRETAVYVLAFRHQKEAGYLLP</sequence>
<dbReference type="InterPro" id="IPR007712">
    <property type="entry name" value="RelE/ParE_toxin"/>
</dbReference>
<proteinExistence type="predicted"/>
<dbReference type="AlphaFoldDB" id="A0A162LXH7"/>
<keyword evidence="1" id="KW-1277">Toxin-antitoxin system</keyword>
<name>A0A162LXH7_9PROT</name>
<dbReference type="Pfam" id="PF05016">
    <property type="entry name" value="ParE_toxin"/>
    <property type="match status" value="1"/>
</dbReference>
<dbReference type="RefSeq" id="WP_062761481.1">
    <property type="nucleotide sequence ID" value="NZ_CP121042.1"/>
</dbReference>
<dbReference type="Proteomes" id="UP000075787">
    <property type="component" value="Unassembled WGS sequence"/>
</dbReference>
<comment type="caution">
    <text evidence="2">The sequence shown here is derived from an EMBL/GenBank/DDBJ whole genome shotgun (WGS) entry which is preliminary data.</text>
</comment>
<evidence type="ECO:0000313" key="2">
    <source>
        <dbReference type="EMBL" id="KYO57490.1"/>
    </source>
</evidence>
<dbReference type="OrthoDB" id="121597at2"/>
<dbReference type="InterPro" id="IPR035093">
    <property type="entry name" value="RelE/ParE_toxin_dom_sf"/>
</dbReference>
<evidence type="ECO:0000313" key="3">
    <source>
        <dbReference type="Proteomes" id="UP000075787"/>
    </source>
</evidence>
<dbReference type="EMBL" id="LPZR01000020">
    <property type="protein sequence ID" value="KYO57490.1"/>
    <property type="molecule type" value="Genomic_DNA"/>
</dbReference>
<reference evidence="2 3" key="1">
    <citation type="submission" date="2015-12" db="EMBL/GenBank/DDBJ databases">
        <title>Genome sequence of Tistrella mobilis MCCC 1A02139.</title>
        <authorList>
            <person name="Lu L."/>
            <person name="Lai Q."/>
            <person name="Shao Z."/>
            <person name="Qian P."/>
        </authorList>
    </citation>
    <scope>NUCLEOTIDE SEQUENCE [LARGE SCALE GENOMIC DNA]</scope>
    <source>
        <strain evidence="2 3">MCCC 1A02139</strain>
    </source>
</reference>